<evidence type="ECO:0000313" key="2">
    <source>
        <dbReference type="Proteomes" id="UP001497700"/>
    </source>
</evidence>
<keyword evidence="2" id="KW-1185">Reference proteome</keyword>
<accession>A0ACB9Z966</accession>
<evidence type="ECO:0000313" key="1">
    <source>
        <dbReference type="EMBL" id="KAI4868032.1"/>
    </source>
</evidence>
<sequence>MTSNTERQRRVAVIGAGASGLTVAKRLKAEGLKVTVYERQSGPGGVWKFTENASDLFASPVYGSLETNFPRELMEFSDFLWTDFLSKDTVPVFPKRNAVEEYLRKYSKGVDVEYGTEVVKLLTPNWLQPYDWRLTTRRIDSGKETIAHFDYVVMATGTFDRPFVPAYRGFRKWEEIVVVVGNSASGWDISAQIAPAAEKLWVASTRPSDRSHAKAKAVKKVVRLAPGKRQVIFDGGERATKVDKIIFCTGYLYSSRFLRKGVRSEKPLHIFWTKQPRLAFIGIPKVTPTFLTSQAQSAAVARAFSRRIDCLPTLEEMASWVKEKKATWNKKRKRGETGENTFHNLEYPRCKDYIDGLERWCVEKDEEAEEKAPEDWVMLNRREIRAAFKKQESDEKTFPTPESLGLSPAASQVGVD</sequence>
<dbReference type="EMBL" id="MU393442">
    <property type="protein sequence ID" value="KAI4868032.1"/>
    <property type="molecule type" value="Genomic_DNA"/>
</dbReference>
<organism evidence="1 2">
    <name type="scientific">Hypoxylon rubiginosum</name>
    <dbReference type="NCBI Taxonomy" id="110542"/>
    <lineage>
        <taxon>Eukaryota</taxon>
        <taxon>Fungi</taxon>
        <taxon>Dikarya</taxon>
        <taxon>Ascomycota</taxon>
        <taxon>Pezizomycotina</taxon>
        <taxon>Sordariomycetes</taxon>
        <taxon>Xylariomycetidae</taxon>
        <taxon>Xylariales</taxon>
        <taxon>Hypoxylaceae</taxon>
        <taxon>Hypoxylon</taxon>
    </lineage>
</organism>
<dbReference type="Proteomes" id="UP001497700">
    <property type="component" value="Unassembled WGS sequence"/>
</dbReference>
<proteinExistence type="predicted"/>
<comment type="caution">
    <text evidence="1">The sequence shown here is derived from an EMBL/GenBank/DDBJ whole genome shotgun (WGS) entry which is preliminary data.</text>
</comment>
<gene>
    <name evidence="1" type="ORF">F4820DRAFT_456678</name>
</gene>
<name>A0ACB9Z966_9PEZI</name>
<protein>
    <submittedName>
        <fullName evidence="1">FAD/NAD(P)-binding domain-containing protein</fullName>
    </submittedName>
</protein>
<reference evidence="1 2" key="1">
    <citation type="journal article" date="2022" name="New Phytol.">
        <title>Ecological generalism drives hyperdiversity of secondary metabolite gene clusters in xylarialean endophytes.</title>
        <authorList>
            <person name="Franco M.E.E."/>
            <person name="Wisecaver J.H."/>
            <person name="Arnold A.E."/>
            <person name="Ju Y.M."/>
            <person name="Slot J.C."/>
            <person name="Ahrendt S."/>
            <person name="Moore L.P."/>
            <person name="Eastman K.E."/>
            <person name="Scott K."/>
            <person name="Konkel Z."/>
            <person name="Mondo S.J."/>
            <person name="Kuo A."/>
            <person name="Hayes R.D."/>
            <person name="Haridas S."/>
            <person name="Andreopoulos B."/>
            <person name="Riley R."/>
            <person name="LaButti K."/>
            <person name="Pangilinan J."/>
            <person name="Lipzen A."/>
            <person name="Amirebrahimi M."/>
            <person name="Yan J."/>
            <person name="Adam C."/>
            <person name="Keymanesh K."/>
            <person name="Ng V."/>
            <person name="Louie K."/>
            <person name="Northen T."/>
            <person name="Drula E."/>
            <person name="Henrissat B."/>
            <person name="Hsieh H.M."/>
            <person name="Youens-Clark K."/>
            <person name="Lutzoni F."/>
            <person name="Miadlikowska J."/>
            <person name="Eastwood D.C."/>
            <person name="Hamelin R.C."/>
            <person name="Grigoriev I.V."/>
            <person name="U'Ren J.M."/>
        </authorList>
    </citation>
    <scope>NUCLEOTIDE SEQUENCE [LARGE SCALE GENOMIC DNA]</scope>
    <source>
        <strain evidence="1 2">CBS 119005</strain>
    </source>
</reference>